<organism evidence="1 2">
    <name type="scientific">Dolosigranulum pigrum</name>
    <dbReference type="NCBI Taxonomy" id="29394"/>
    <lineage>
        <taxon>Bacteria</taxon>
        <taxon>Bacillati</taxon>
        <taxon>Bacillota</taxon>
        <taxon>Bacilli</taxon>
        <taxon>Lactobacillales</taxon>
        <taxon>Carnobacteriaceae</taxon>
        <taxon>Dolosigranulum</taxon>
    </lineage>
</organism>
<dbReference type="EMBL" id="MUYF01000003">
    <property type="protein sequence ID" value="OOL81152.1"/>
    <property type="molecule type" value="Genomic_DNA"/>
</dbReference>
<dbReference type="AlphaFoldDB" id="A0A1S8KN93"/>
<protein>
    <submittedName>
        <fullName evidence="1">Uncharacterized protein</fullName>
    </submittedName>
</protein>
<reference evidence="1 2" key="1">
    <citation type="submission" date="2017-01" db="EMBL/GenBank/DDBJ databases">
        <title>Complete Genome Sequence of Dolosigranulum pigrum isolated from a Patient with interstitial lung disease.</title>
        <authorList>
            <person name="Mukhopadhyay R."/>
            <person name="Joaquin J."/>
            <person name="Hogue R."/>
            <person name="Fitzgerald S."/>
            <person name="Jospin G."/>
            <person name="Eisen J.A."/>
            <person name="Chaturvedi V."/>
        </authorList>
    </citation>
    <scope>NUCLEOTIDE SEQUENCE [LARGE SCALE GENOMIC DNA]</scope>
    <source>
        <strain evidence="1 2">15S00348</strain>
    </source>
</reference>
<evidence type="ECO:0000313" key="1">
    <source>
        <dbReference type="EMBL" id="OOL81152.1"/>
    </source>
</evidence>
<accession>A0A1S8KN93</accession>
<gene>
    <name evidence="1" type="ORF">BWX42_04775</name>
</gene>
<evidence type="ECO:0000313" key="2">
    <source>
        <dbReference type="Proteomes" id="UP000190409"/>
    </source>
</evidence>
<comment type="caution">
    <text evidence="1">The sequence shown here is derived from an EMBL/GenBank/DDBJ whole genome shotgun (WGS) entry which is preliminary data.</text>
</comment>
<proteinExistence type="predicted"/>
<name>A0A1S8KN93_9LACT</name>
<sequence>MNYLFKPTLKNVLARKEVKLFFGFTIFPLLLIIVDLFDTNFMQLGSQTGSLDFIEFFAAMEIALLNMALPIIVLSYLISIVFYQEIQDGLLFLHKDISRIKILHAKMMSLVVVVLLFHLLLFVTSLITYYTHLVHMSYISGHFITVTDGLGQTIIEIVGVISMQLLILLVTVNLSLYTSSGITILGSILFLLVGLMSNALPTLRYFFPIGYISLVADGMSPKIALLIALGIFIVYSGLMYINAHRGFKRLEY</sequence>
<dbReference type="Proteomes" id="UP000190409">
    <property type="component" value="Unassembled WGS sequence"/>
</dbReference>
<dbReference type="RefSeq" id="WP_077862627.1">
    <property type="nucleotide sequence ID" value="NZ_NAQR01000036.1"/>
</dbReference>